<gene>
    <name evidence="1" type="ORF">Pan181_08130</name>
</gene>
<dbReference type="Proteomes" id="UP000315750">
    <property type="component" value="Chromosome"/>
</dbReference>
<dbReference type="AlphaFoldDB" id="A0A518AIV3"/>
<dbReference type="KEGG" id="amuc:Pan181_08130"/>
<name>A0A518AIV3_9BACT</name>
<dbReference type="RefSeq" id="WP_145245580.1">
    <property type="nucleotide sequence ID" value="NZ_CP036278.1"/>
</dbReference>
<sequence>MTKKIDQILANQAAHAVRSEMGMAVAKENGNYQLAAFNCEQAFESRLMQGLITWRSGDNPTQYFEQAISRFAEDWQTLQEIDGKSPKLSDTRYEQLYFVAYLVDQPLPFSAQSNAAEGMQCDRRLDAVLGQWLFDGWDTSLWNSGMEELKRKGSELSVETYEFYRQLTQATEQNLPQLAATTDKLFRRRKKDGFFAGGVRTSGGGPDNDITVDYRFAALAKHVGNVGDSIHAWRW</sequence>
<accession>A0A518AIV3</accession>
<proteinExistence type="predicted"/>
<dbReference type="OrthoDB" id="3078271at2"/>
<organism evidence="1 2">
    <name type="scientific">Aeoliella mucimassa</name>
    <dbReference type="NCBI Taxonomy" id="2527972"/>
    <lineage>
        <taxon>Bacteria</taxon>
        <taxon>Pseudomonadati</taxon>
        <taxon>Planctomycetota</taxon>
        <taxon>Planctomycetia</taxon>
        <taxon>Pirellulales</taxon>
        <taxon>Lacipirellulaceae</taxon>
        <taxon>Aeoliella</taxon>
    </lineage>
</organism>
<evidence type="ECO:0000313" key="2">
    <source>
        <dbReference type="Proteomes" id="UP000315750"/>
    </source>
</evidence>
<dbReference type="EMBL" id="CP036278">
    <property type="protein sequence ID" value="QDU54630.1"/>
    <property type="molecule type" value="Genomic_DNA"/>
</dbReference>
<evidence type="ECO:0000313" key="1">
    <source>
        <dbReference type="EMBL" id="QDU54630.1"/>
    </source>
</evidence>
<protein>
    <submittedName>
        <fullName evidence="1">Uncharacterized protein</fullName>
    </submittedName>
</protein>
<keyword evidence="2" id="KW-1185">Reference proteome</keyword>
<reference evidence="1 2" key="1">
    <citation type="submission" date="2019-02" db="EMBL/GenBank/DDBJ databases">
        <title>Deep-cultivation of Planctomycetes and their phenomic and genomic characterization uncovers novel biology.</title>
        <authorList>
            <person name="Wiegand S."/>
            <person name="Jogler M."/>
            <person name="Boedeker C."/>
            <person name="Pinto D."/>
            <person name="Vollmers J."/>
            <person name="Rivas-Marin E."/>
            <person name="Kohn T."/>
            <person name="Peeters S.H."/>
            <person name="Heuer A."/>
            <person name="Rast P."/>
            <person name="Oberbeckmann S."/>
            <person name="Bunk B."/>
            <person name="Jeske O."/>
            <person name="Meyerdierks A."/>
            <person name="Storesund J.E."/>
            <person name="Kallscheuer N."/>
            <person name="Luecker S."/>
            <person name="Lage O.M."/>
            <person name="Pohl T."/>
            <person name="Merkel B.J."/>
            <person name="Hornburger P."/>
            <person name="Mueller R.-W."/>
            <person name="Bruemmer F."/>
            <person name="Labrenz M."/>
            <person name="Spormann A.M."/>
            <person name="Op den Camp H."/>
            <person name="Overmann J."/>
            <person name="Amann R."/>
            <person name="Jetten M.S.M."/>
            <person name="Mascher T."/>
            <person name="Medema M.H."/>
            <person name="Devos D.P."/>
            <person name="Kaster A.-K."/>
            <person name="Ovreas L."/>
            <person name="Rohde M."/>
            <person name="Galperin M.Y."/>
            <person name="Jogler C."/>
        </authorList>
    </citation>
    <scope>NUCLEOTIDE SEQUENCE [LARGE SCALE GENOMIC DNA]</scope>
    <source>
        <strain evidence="1 2">Pan181</strain>
    </source>
</reference>